<comment type="caution">
    <text evidence="2">The sequence shown here is derived from an EMBL/GenBank/DDBJ whole genome shotgun (WGS) entry which is preliminary data.</text>
</comment>
<sequence length="201" mass="20631">MRRDRQVRRSRSVRGPGTASAVDPAAIGAPAPVVSGGQDLGDFRAVSGRVAELVPAARSVVLPRAGHPPSPEWPAEVADLLVGFLRDPAPAPGKAPREPVGPGRAGLARAFPAPGDAGRTRPGRRVPAQGAVSRAPRAAGGSRSRCRPVGNRRPCAPCGRRLAVSMSPGGQPPTVRPVRPAARGGRTARRDVVPRSPGPAD</sequence>
<dbReference type="AlphaFoldDB" id="A0A388SV51"/>
<evidence type="ECO:0000313" key="3">
    <source>
        <dbReference type="Proteomes" id="UP000265354"/>
    </source>
</evidence>
<dbReference type="InterPro" id="IPR029058">
    <property type="entry name" value="AB_hydrolase_fold"/>
</dbReference>
<evidence type="ECO:0000256" key="1">
    <source>
        <dbReference type="SAM" id="MobiDB-lite"/>
    </source>
</evidence>
<name>A0A388SV51_9ACTN</name>
<evidence type="ECO:0000313" key="2">
    <source>
        <dbReference type="EMBL" id="GBQ00236.1"/>
    </source>
</evidence>
<organism evidence="2 3">
    <name type="scientific">Streptomyces spongiicola</name>
    <dbReference type="NCBI Taxonomy" id="1690221"/>
    <lineage>
        <taxon>Bacteria</taxon>
        <taxon>Bacillati</taxon>
        <taxon>Actinomycetota</taxon>
        <taxon>Actinomycetes</taxon>
        <taxon>Kitasatosporales</taxon>
        <taxon>Streptomycetaceae</taxon>
        <taxon>Streptomyces</taxon>
    </lineage>
</organism>
<dbReference type="SUPFAM" id="SSF53474">
    <property type="entry name" value="alpha/beta-Hydrolases"/>
    <property type="match status" value="1"/>
</dbReference>
<feature type="compositionally biased region" description="Low complexity" evidence="1">
    <location>
        <begin position="176"/>
        <end position="185"/>
    </location>
</feature>
<feature type="region of interest" description="Disordered" evidence="1">
    <location>
        <begin position="1"/>
        <end position="38"/>
    </location>
</feature>
<protein>
    <submittedName>
        <fullName evidence="2">Uncharacterized protein</fullName>
    </submittedName>
</protein>
<dbReference type="Gene3D" id="3.40.50.1820">
    <property type="entry name" value="alpha/beta hydrolase"/>
    <property type="match status" value="1"/>
</dbReference>
<reference evidence="2 3" key="1">
    <citation type="submission" date="2018-07" db="EMBL/GenBank/DDBJ databases">
        <title>Whole Genome Shotgun Sequence of Streptomyces spongiicola strain 531S.</title>
        <authorList>
            <person name="Dohra H."/>
            <person name="Kodani S."/>
        </authorList>
    </citation>
    <scope>NUCLEOTIDE SEQUENCE [LARGE SCALE GENOMIC DNA]</scope>
    <source>
        <strain evidence="2 3">531S</strain>
    </source>
</reference>
<dbReference type="Proteomes" id="UP000265354">
    <property type="component" value="Unassembled WGS sequence"/>
</dbReference>
<gene>
    <name evidence="2" type="ORF">SSP531S_16500</name>
</gene>
<proteinExistence type="predicted"/>
<accession>A0A388SV51</accession>
<feature type="compositionally biased region" description="Basic residues" evidence="1">
    <location>
        <begin position="1"/>
        <end position="12"/>
    </location>
</feature>
<feature type="region of interest" description="Disordered" evidence="1">
    <location>
        <begin position="88"/>
        <end position="201"/>
    </location>
</feature>
<dbReference type="EMBL" id="BGZL01000004">
    <property type="protein sequence ID" value="GBQ00236.1"/>
    <property type="molecule type" value="Genomic_DNA"/>
</dbReference>
<feature type="compositionally biased region" description="Low complexity" evidence="1">
    <location>
        <begin position="130"/>
        <end position="143"/>
    </location>
</feature>